<feature type="compositionally biased region" description="Basic residues" evidence="6">
    <location>
        <begin position="1"/>
        <end position="12"/>
    </location>
</feature>
<feature type="compositionally biased region" description="Acidic residues" evidence="6">
    <location>
        <begin position="33"/>
        <end position="70"/>
    </location>
</feature>
<comment type="similarity">
    <text evidence="2 5">Belongs to the NRAP family.</text>
</comment>
<dbReference type="Pfam" id="PF17406">
    <property type="entry name" value="Nrap_D5"/>
    <property type="match status" value="1"/>
</dbReference>
<dbReference type="InterPro" id="IPR035371">
    <property type="entry name" value="Nrap_D6"/>
</dbReference>
<sequence>MAVPASKRRKLSHSPSEQGSSDGDEPSLRELNQDGEEQDMTFEDESVEDDYPSEEMDGDEDEDVDEDTDETDKQPADRKSAKASSKKQQQQQQQQQQAAKKNNPKRAGMLEASAAAYTGGTFKSNMFKLQVDEMLAQIRPRHGKRETSAEEALHKLKKAIELIPAREAQSVHDAERELIKKSKVATPFPDPRPALDVKYKLAYAKPANINVVGSFPLKLSSRTDASLAIDMLVTIPASLLQEKDYVNHRYLYKRAYYLACIAAGLKSAKDLTLKFANFHDNPLHPILVVSAKEQKSENKWQINIIPSIPDNVFSKDKLLPSKNCVRPAKADDDDNTSASLPATPFYNASIQADSQLTAYLKLLHHASTTCDAFKDACLLGRVWLRQRSLTSHTAKGGFGNFEWAALMAVLLQTGGGNGMPLLSSGYSSYQLFKATLQYLAAKDLVRSPAVLQAGTVTLAAHDAQPVFFDGARGINILYKMTASSYQHLRGEARTTLQMLSDPFADTFEPTFILRADNLVQRHDVTVKLPLSALATSDAEDRDMLLRYQSIFNVLTRGLGDRATSVQIVLPQQDSWQVGSARPSLSRKGELVVNVSLNPANVSRTVDHGPAAENKKEAAEFRKFWGEKAELRRFRDGAILESLVWSTKEGGLPIIQQIITWLLWRHFGKPVAERASFFGDDFAKLVKHSNGIASFQPLMEAFKTLESDLRGMEDLPLTIRSLMPADPQLRYSSTTSPMDGDKLMKTPANVVVQFEGSGRWPDDLVAIQRTKMAFLLQIASLYGKLDAGVVARVGLENSDLEYQNQGFLDIIYPSTNASFRLRIQHDRESTLLDRILKDKSAAPSTREAASQALSSYKRIYLRSPAHTAAVQKLCTRHQALSPTIRVLKKWFASHLLSNHFADELIELFAINTFTRPYPFQPPSSVRTAVARTLAFLSRWDWRADPLIVDINADLNADAVAATTTRFEAWRKLDPSMNRVCLFVASSVDAEGTTWTDGVPAKVVAARLTALAKAATGVIESQSLALDVESLFVSATAEYDFVIHLANLDKKPSKKSRKSSEFKNLVVAAADENMDPETVGFAPQDLFFEEVERTYGQAVVLFKGAAEHTIAGLWTPYTAPRGWKVNLAYSTVPVKSGDGDEVLAVINKEGVLKEISRLGGDLVKRIDVNRA</sequence>
<dbReference type="PANTHER" id="PTHR17972">
    <property type="entry name" value="NUCLEOLAR RNA-ASSOCIATED PROTEIN"/>
    <property type="match status" value="1"/>
</dbReference>
<evidence type="ECO:0000259" key="8">
    <source>
        <dbReference type="Pfam" id="PF17403"/>
    </source>
</evidence>
<feature type="domain" description="Nrap protein" evidence="9">
    <location>
        <begin position="521"/>
        <end position="666"/>
    </location>
</feature>
<evidence type="ECO:0000259" key="11">
    <source>
        <dbReference type="Pfam" id="PF17406"/>
    </source>
</evidence>
<keyword evidence="4 5" id="KW-0539">Nucleus</keyword>
<keyword evidence="14" id="KW-1185">Reference proteome</keyword>
<reference evidence="13 14" key="1">
    <citation type="submission" date="2024-07" db="EMBL/GenBank/DDBJ databases">
        <title>Draft sequence of the Neodothiora populina.</title>
        <authorList>
            <person name="Drown D.D."/>
            <person name="Schuette U.S."/>
            <person name="Buechlein A.B."/>
            <person name="Rusch D.R."/>
            <person name="Winton L.W."/>
            <person name="Adams G.A."/>
        </authorList>
    </citation>
    <scope>NUCLEOTIDE SEQUENCE [LARGE SCALE GENOMIC DNA]</scope>
    <source>
        <strain evidence="13 14">CPC 39397</strain>
    </source>
</reference>
<dbReference type="InterPro" id="IPR005554">
    <property type="entry name" value="NOL6/Upt22"/>
</dbReference>
<name>A0ABR3PAR3_9PEZI</name>
<keyword evidence="5" id="KW-0687">Ribonucleoprotein</keyword>
<evidence type="ECO:0000313" key="13">
    <source>
        <dbReference type="EMBL" id="KAL1303251.1"/>
    </source>
</evidence>
<keyword evidence="5" id="KW-0690">Ribosome biogenesis</keyword>
<dbReference type="Pfam" id="PF17405">
    <property type="entry name" value="Nrap_D4"/>
    <property type="match status" value="1"/>
</dbReference>
<dbReference type="Pfam" id="PF17404">
    <property type="entry name" value="Nrap_D3"/>
    <property type="match status" value="1"/>
</dbReference>
<dbReference type="InterPro" id="IPR035369">
    <property type="entry name" value="Nrap_D4"/>
</dbReference>
<feature type="region of interest" description="Disordered" evidence="6">
    <location>
        <begin position="1"/>
        <end position="106"/>
    </location>
</feature>
<dbReference type="Pfam" id="PF17403">
    <property type="entry name" value="Nrap_D2"/>
    <property type="match status" value="1"/>
</dbReference>
<dbReference type="InterPro" id="IPR035082">
    <property type="entry name" value="Nrap_D1"/>
</dbReference>
<dbReference type="GeneID" id="95980364"/>
<proteinExistence type="inferred from homology"/>
<evidence type="ECO:0000259" key="9">
    <source>
        <dbReference type="Pfam" id="PF17404"/>
    </source>
</evidence>
<evidence type="ECO:0000259" key="7">
    <source>
        <dbReference type="Pfam" id="PF03813"/>
    </source>
</evidence>
<evidence type="ECO:0000256" key="5">
    <source>
        <dbReference type="RuleBase" id="RU364032"/>
    </source>
</evidence>
<comment type="caution">
    <text evidence="13">The sequence shown here is derived from an EMBL/GenBank/DDBJ whole genome shotgun (WGS) entry which is preliminary data.</text>
</comment>
<feature type="domain" description="Nrap protein" evidence="7">
    <location>
        <begin position="229"/>
        <end position="367"/>
    </location>
</feature>
<feature type="domain" description="Nrap protein" evidence="11">
    <location>
        <begin position="876"/>
        <end position="1031"/>
    </location>
</feature>
<evidence type="ECO:0000256" key="6">
    <source>
        <dbReference type="SAM" id="MobiDB-lite"/>
    </source>
</evidence>
<keyword evidence="3 5" id="KW-0694">RNA-binding</keyword>
<evidence type="ECO:0000256" key="1">
    <source>
        <dbReference type="ARBA" id="ARBA00004604"/>
    </source>
</evidence>
<dbReference type="Gene3D" id="3.30.70.3030">
    <property type="match status" value="1"/>
</dbReference>
<evidence type="ECO:0000259" key="12">
    <source>
        <dbReference type="Pfam" id="PF17407"/>
    </source>
</evidence>
<protein>
    <recommendedName>
        <fullName evidence="5">U3 small nucleolar RNA-associated protein 22</fullName>
    </recommendedName>
</protein>
<comment type="subcellular location">
    <subcellularLocation>
        <location evidence="1 5">Nucleus</location>
        <location evidence="1 5">Nucleolus</location>
    </subcellularLocation>
</comment>
<organism evidence="13 14">
    <name type="scientific">Neodothiora populina</name>
    <dbReference type="NCBI Taxonomy" id="2781224"/>
    <lineage>
        <taxon>Eukaryota</taxon>
        <taxon>Fungi</taxon>
        <taxon>Dikarya</taxon>
        <taxon>Ascomycota</taxon>
        <taxon>Pezizomycotina</taxon>
        <taxon>Dothideomycetes</taxon>
        <taxon>Dothideomycetidae</taxon>
        <taxon>Dothideales</taxon>
        <taxon>Dothioraceae</taxon>
        <taxon>Neodothiora</taxon>
    </lineage>
</organism>
<accession>A0ABR3PAR3</accession>
<dbReference type="PANTHER" id="PTHR17972:SF0">
    <property type="entry name" value="NUCLEOLAR PROTEIN 6"/>
    <property type="match status" value="1"/>
</dbReference>
<dbReference type="RefSeq" id="XP_069199526.1">
    <property type="nucleotide sequence ID" value="XM_069346653.1"/>
</dbReference>
<dbReference type="Pfam" id="PF03813">
    <property type="entry name" value="Nrap"/>
    <property type="match status" value="1"/>
</dbReference>
<evidence type="ECO:0000259" key="10">
    <source>
        <dbReference type="Pfam" id="PF17405"/>
    </source>
</evidence>
<keyword evidence="5" id="KW-0698">rRNA processing</keyword>
<evidence type="ECO:0000256" key="2">
    <source>
        <dbReference type="ARBA" id="ARBA00006674"/>
    </source>
</evidence>
<evidence type="ECO:0000313" key="14">
    <source>
        <dbReference type="Proteomes" id="UP001562354"/>
    </source>
</evidence>
<dbReference type="InterPro" id="IPR035367">
    <property type="entry name" value="Nrap_D2"/>
</dbReference>
<dbReference type="InterPro" id="IPR035368">
    <property type="entry name" value="Nrap_D3"/>
</dbReference>
<dbReference type="Pfam" id="PF17407">
    <property type="entry name" value="Nrap_D6"/>
    <property type="match status" value="1"/>
</dbReference>
<evidence type="ECO:0000256" key="3">
    <source>
        <dbReference type="ARBA" id="ARBA00022884"/>
    </source>
</evidence>
<dbReference type="Proteomes" id="UP001562354">
    <property type="component" value="Unassembled WGS sequence"/>
</dbReference>
<evidence type="ECO:0000256" key="4">
    <source>
        <dbReference type="ARBA" id="ARBA00023242"/>
    </source>
</evidence>
<feature type="compositionally biased region" description="Basic and acidic residues" evidence="6">
    <location>
        <begin position="71"/>
        <end position="80"/>
    </location>
</feature>
<dbReference type="EMBL" id="JBFMKM010000010">
    <property type="protein sequence ID" value="KAL1303251.1"/>
    <property type="molecule type" value="Genomic_DNA"/>
</dbReference>
<feature type="domain" description="Nrap protein" evidence="8">
    <location>
        <begin position="372"/>
        <end position="513"/>
    </location>
</feature>
<dbReference type="Gene3D" id="1.10.1410.10">
    <property type="match status" value="1"/>
</dbReference>
<feature type="domain" description="Nrap protein" evidence="12">
    <location>
        <begin position="1035"/>
        <end position="1164"/>
    </location>
</feature>
<feature type="compositionally biased region" description="Low complexity" evidence="6">
    <location>
        <begin position="82"/>
        <end position="101"/>
    </location>
</feature>
<feature type="domain" description="Nrap protein" evidence="10">
    <location>
        <begin position="686"/>
        <end position="874"/>
    </location>
</feature>
<gene>
    <name evidence="13" type="ORF">AAFC00_006665</name>
</gene>
<dbReference type="InterPro" id="IPR035370">
    <property type="entry name" value="Nrap_D5"/>
</dbReference>